<sequence>MMCSYHQCKLQNLLKAFCTPDTIAKFQMSRSGRAVIGEESLSCRRKEHRLKKCRHHQTRQVLLQWLWIINVFTALFSHSLNLKLISPNTGGRPMIFATDTNDDAPIQYVLASGLLNFGL</sequence>
<reference evidence="2" key="1">
    <citation type="journal article" date="2022" name="Mol. Ecol. Resour.">
        <title>The genomes of chicory, endive, great burdock and yacon provide insights into Asteraceae palaeo-polyploidization history and plant inulin production.</title>
        <authorList>
            <person name="Fan W."/>
            <person name="Wang S."/>
            <person name="Wang H."/>
            <person name="Wang A."/>
            <person name="Jiang F."/>
            <person name="Liu H."/>
            <person name="Zhao H."/>
            <person name="Xu D."/>
            <person name="Zhang Y."/>
        </authorList>
    </citation>
    <scope>NUCLEOTIDE SEQUENCE [LARGE SCALE GENOMIC DNA]</scope>
    <source>
        <strain evidence="2">cv. Niubang</strain>
    </source>
</reference>
<evidence type="ECO:0000313" key="2">
    <source>
        <dbReference type="Proteomes" id="UP001055879"/>
    </source>
</evidence>
<name>A0ACB8Z4S5_ARCLA</name>
<dbReference type="Proteomes" id="UP001055879">
    <property type="component" value="Linkage Group LG11"/>
</dbReference>
<reference evidence="1 2" key="2">
    <citation type="journal article" date="2022" name="Mol. Ecol. Resour.">
        <title>The genomes of chicory, endive, great burdock and yacon provide insights into Asteraceae paleo-polyploidization history and plant inulin production.</title>
        <authorList>
            <person name="Fan W."/>
            <person name="Wang S."/>
            <person name="Wang H."/>
            <person name="Wang A."/>
            <person name="Jiang F."/>
            <person name="Liu H."/>
            <person name="Zhao H."/>
            <person name="Xu D."/>
            <person name="Zhang Y."/>
        </authorList>
    </citation>
    <scope>NUCLEOTIDE SEQUENCE [LARGE SCALE GENOMIC DNA]</scope>
    <source>
        <strain evidence="2">cv. Niubang</strain>
    </source>
</reference>
<protein>
    <submittedName>
        <fullName evidence="1">Uncharacterized protein</fullName>
    </submittedName>
</protein>
<keyword evidence="2" id="KW-1185">Reference proteome</keyword>
<evidence type="ECO:0000313" key="1">
    <source>
        <dbReference type="EMBL" id="KAI3692295.1"/>
    </source>
</evidence>
<accession>A0ACB8Z4S5</accession>
<gene>
    <name evidence="1" type="ORF">L6452_32109</name>
</gene>
<comment type="caution">
    <text evidence="1">The sequence shown here is derived from an EMBL/GenBank/DDBJ whole genome shotgun (WGS) entry which is preliminary data.</text>
</comment>
<dbReference type="EMBL" id="CM042057">
    <property type="protein sequence ID" value="KAI3692295.1"/>
    <property type="molecule type" value="Genomic_DNA"/>
</dbReference>
<organism evidence="1 2">
    <name type="scientific">Arctium lappa</name>
    <name type="common">Greater burdock</name>
    <name type="synonym">Lappa major</name>
    <dbReference type="NCBI Taxonomy" id="4217"/>
    <lineage>
        <taxon>Eukaryota</taxon>
        <taxon>Viridiplantae</taxon>
        <taxon>Streptophyta</taxon>
        <taxon>Embryophyta</taxon>
        <taxon>Tracheophyta</taxon>
        <taxon>Spermatophyta</taxon>
        <taxon>Magnoliopsida</taxon>
        <taxon>eudicotyledons</taxon>
        <taxon>Gunneridae</taxon>
        <taxon>Pentapetalae</taxon>
        <taxon>asterids</taxon>
        <taxon>campanulids</taxon>
        <taxon>Asterales</taxon>
        <taxon>Asteraceae</taxon>
        <taxon>Carduoideae</taxon>
        <taxon>Cardueae</taxon>
        <taxon>Arctiinae</taxon>
        <taxon>Arctium</taxon>
    </lineage>
</organism>
<proteinExistence type="predicted"/>